<dbReference type="SUPFAM" id="SSF103473">
    <property type="entry name" value="MFS general substrate transporter"/>
    <property type="match status" value="1"/>
</dbReference>
<evidence type="ECO:0000256" key="5">
    <source>
        <dbReference type="ARBA" id="ARBA00023136"/>
    </source>
</evidence>
<evidence type="ECO:0000313" key="9">
    <source>
        <dbReference type="Proteomes" id="UP001148614"/>
    </source>
</evidence>
<evidence type="ECO:0000256" key="3">
    <source>
        <dbReference type="ARBA" id="ARBA00022692"/>
    </source>
</evidence>
<comment type="subcellular location">
    <subcellularLocation>
        <location evidence="1">Membrane</location>
        <topology evidence="1">Multi-pass membrane protein</topology>
    </subcellularLocation>
</comment>
<proteinExistence type="inferred from homology"/>
<dbReference type="PANTHER" id="PTHR48022:SF68">
    <property type="entry name" value="MAJOR FACILITATOR SUPERFAMILY (MFS) PROFILE DOMAIN-CONTAINING PROTEIN-RELATED"/>
    <property type="match status" value="1"/>
</dbReference>
<dbReference type="PANTHER" id="PTHR48022">
    <property type="entry name" value="PLASTIDIC GLUCOSE TRANSPORTER 4"/>
    <property type="match status" value="1"/>
</dbReference>
<evidence type="ECO:0000256" key="2">
    <source>
        <dbReference type="ARBA" id="ARBA00010992"/>
    </source>
</evidence>
<comment type="caution">
    <text evidence="8">The sequence shown here is derived from an EMBL/GenBank/DDBJ whole genome shotgun (WGS) entry which is preliminary data.</text>
</comment>
<sequence>MTWLYPAEIVPLKIRAPANALSTSANWIFNFIVVIITPIAFNNIGYQTYIIFAVINAFMVPSVYFFYPETAYRSLEEMDTIFHKVDGVKGYLDVVRVAKHEPRRYGKNGELLIAYDQTDEHKSHMPHSEHHSNSDAEKAVVDVAP</sequence>
<feature type="transmembrane region" description="Helical" evidence="6">
    <location>
        <begin position="20"/>
        <end position="41"/>
    </location>
</feature>
<dbReference type="GO" id="GO:0016020">
    <property type="term" value="C:membrane"/>
    <property type="evidence" value="ECO:0007669"/>
    <property type="project" value="UniProtKB-SubCell"/>
</dbReference>
<evidence type="ECO:0000259" key="7">
    <source>
        <dbReference type="PROSITE" id="PS50850"/>
    </source>
</evidence>
<dbReference type="Gene3D" id="1.20.1250.20">
    <property type="entry name" value="MFS general substrate transporter like domains"/>
    <property type="match status" value="1"/>
</dbReference>
<evidence type="ECO:0000256" key="4">
    <source>
        <dbReference type="ARBA" id="ARBA00022989"/>
    </source>
</evidence>
<dbReference type="VEuPathDB" id="FungiDB:F4678DRAFT_661"/>
<evidence type="ECO:0000256" key="6">
    <source>
        <dbReference type="SAM" id="Phobius"/>
    </source>
</evidence>
<keyword evidence="5 6" id="KW-0472">Membrane</keyword>
<evidence type="ECO:0000256" key="1">
    <source>
        <dbReference type="ARBA" id="ARBA00004141"/>
    </source>
</evidence>
<feature type="transmembrane region" description="Helical" evidence="6">
    <location>
        <begin position="48"/>
        <end position="67"/>
    </location>
</feature>
<dbReference type="InterPro" id="IPR036259">
    <property type="entry name" value="MFS_trans_sf"/>
</dbReference>
<dbReference type="EMBL" id="JANPWZ010003669">
    <property type="protein sequence ID" value="KAJ3551710.1"/>
    <property type="molecule type" value="Genomic_DNA"/>
</dbReference>
<feature type="domain" description="Major facilitator superfamily (MFS) profile" evidence="7">
    <location>
        <begin position="1"/>
        <end position="71"/>
    </location>
</feature>
<dbReference type="InterPro" id="IPR050360">
    <property type="entry name" value="MFS_Sugar_Transporters"/>
</dbReference>
<accession>A0A9W8TH39</accession>
<dbReference type="Pfam" id="PF00083">
    <property type="entry name" value="Sugar_tr"/>
    <property type="match status" value="1"/>
</dbReference>
<keyword evidence="9" id="KW-1185">Reference proteome</keyword>
<gene>
    <name evidence="8" type="ORF">NPX13_g11297</name>
</gene>
<dbReference type="InterPro" id="IPR020846">
    <property type="entry name" value="MFS_dom"/>
</dbReference>
<dbReference type="PROSITE" id="PS50850">
    <property type="entry name" value="MFS"/>
    <property type="match status" value="1"/>
</dbReference>
<name>A0A9W8TH39_9PEZI</name>
<protein>
    <recommendedName>
        <fullName evidence="7">Major facilitator superfamily (MFS) profile domain-containing protein</fullName>
    </recommendedName>
</protein>
<reference evidence="8" key="1">
    <citation type="submission" date="2022-07" db="EMBL/GenBank/DDBJ databases">
        <title>Genome Sequence of Xylaria arbuscula.</title>
        <authorList>
            <person name="Buettner E."/>
        </authorList>
    </citation>
    <scope>NUCLEOTIDE SEQUENCE</scope>
    <source>
        <strain evidence="8">VT107</strain>
    </source>
</reference>
<dbReference type="GO" id="GO:0005351">
    <property type="term" value="F:carbohydrate:proton symporter activity"/>
    <property type="evidence" value="ECO:0007669"/>
    <property type="project" value="TreeGrafter"/>
</dbReference>
<keyword evidence="4 6" id="KW-1133">Transmembrane helix</keyword>
<dbReference type="InterPro" id="IPR005828">
    <property type="entry name" value="MFS_sugar_transport-like"/>
</dbReference>
<dbReference type="Proteomes" id="UP001148614">
    <property type="component" value="Unassembled WGS sequence"/>
</dbReference>
<dbReference type="AlphaFoldDB" id="A0A9W8TH39"/>
<comment type="similarity">
    <text evidence="2">Belongs to the major facilitator superfamily. Sugar transporter (TC 2.A.1.1) family.</text>
</comment>
<organism evidence="8 9">
    <name type="scientific">Xylaria arbuscula</name>
    <dbReference type="NCBI Taxonomy" id="114810"/>
    <lineage>
        <taxon>Eukaryota</taxon>
        <taxon>Fungi</taxon>
        <taxon>Dikarya</taxon>
        <taxon>Ascomycota</taxon>
        <taxon>Pezizomycotina</taxon>
        <taxon>Sordariomycetes</taxon>
        <taxon>Xylariomycetidae</taxon>
        <taxon>Xylariales</taxon>
        <taxon>Xylariaceae</taxon>
        <taxon>Xylaria</taxon>
    </lineage>
</organism>
<keyword evidence="3 6" id="KW-0812">Transmembrane</keyword>
<evidence type="ECO:0000313" key="8">
    <source>
        <dbReference type="EMBL" id="KAJ3551710.1"/>
    </source>
</evidence>